<dbReference type="AlphaFoldDB" id="A0AAD7BHS5"/>
<evidence type="ECO:0000256" key="2">
    <source>
        <dbReference type="SAM" id="MobiDB-lite"/>
    </source>
</evidence>
<evidence type="ECO:0000313" key="4">
    <source>
        <dbReference type="Proteomes" id="UP001221142"/>
    </source>
</evidence>
<sequence>MSWRATRRPSRDADWRQLRGRRRVRLSVITLGWNIVGLGKPQDTSLDDVQMPAPDDNPDEEGELDRSGADEPVDKAAEASDRETEPEVYPDPEMSAWNAERSQILEDSFGELDDDMDAMLMYPPEELVAQAPVVVNGDDGKARSRSGSRKLADADDADIVLPPTASTNNGSQDPIRIPASVQTVGVEVDPKHLDAAMALLNEKSNEIHLLTESLHEEQRAAEAARARNLVLEERLRVMEFEQSQALSQSQSQDSANADLANRLKLIEELLATEQTALATALQAKATAETERDATSQSQDSANANLANRLKLAEELLATEQTALAAALQAMATAENERDAARREKTAAEEQVELFRDLYGKASAFADEKTALNKELEKRVNIAETQTREGISTIRATFALREQALKSQAEQWRNQSNLLREQIVNSNQPEINRRAAEYPEVLQGYEQLREQLQYVDQQKAMLVHEKQLLFGEKQVVTAKYAKLVDDNERLTEQVDTANEDVLVKQEECYRLEQQVAALAEEIAALKSEKLVVDGEYQVLRCGWRAEATNTPCPALCRTREDLNLHAAMHVTGALSDIVLDGNVNSI</sequence>
<keyword evidence="1" id="KW-0175">Coiled coil</keyword>
<feature type="region of interest" description="Disordered" evidence="2">
    <location>
        <begin position="39"/>
        <end position="97"/>
    </location>
</feature>
<reference evidence="3" key="1">
    <citation type="submission" date="2023-03" db="EMBL/GenBank/DDBJ databases">
        <title>Massive genome expansion in bonnet fungi (Mycena s.s.) driven by repeated elements and novel gene families across ecological guilds.</title>
        <authorList>
            <consortium name="Lawrence Berkeley National Laboratory"/>
            <person name="Harder C.B."/>
            <person name="Miyauchi S."/>
            <person name="Viragh M."/>
            <person name="Kuo A."/>
            <person name="Thoen E."/>
            <person name="Andreopoulos B."/>
            <person name="Lu D."/>
            <person name="Skrede I."/>
            <person name="Drula E."/>
            <person name="Henrissat B."/>
            <person name="Morin E."/>
            <person name="Kohler A."/>
            <person name="Barry K."/>
            <person name="LaButti K."/>
            <person name="Morin E."/>
            <person name="Salamov A."/>
            <person name="Lipzen A."/>
            <person name="Mereny Z."/>
            <person name="Hegedus B."/>
            <person name="Baldrian P."/>
            <person name="Stursova M."/>
            <person name="Weitz H."/>
            <person name="Taylor A."/>
            <person name="Grigoriev I.V."/>
            <person name="Nagy L.G."/>
            <person name="Martin F."/>
            <person name="Kauserud H."/>
        </authorList>
    </citation>
    <scope>NUCLEOTIDE SEQUENCE</scope>
    <source>
        <strain evidence="3">9284</strain>
    </source>
</reference>
<feature type="coiled-coil region" evidence="1">
    <location>
        <begin position="200"/>
        <end position="234"/>
    </location>
</feature>
<evidence type="ECO:0000256" key="1">
    <source>
        <dbReference type="SAM" id="Coils"/>
    </source>
</evidence>
<keyword evidence="4" id="KW-1185">Reference proteome</keyword>
<feature type="compositionally biased region" description="Basic and acidic residues" evidence="2">
    <location>
        <begin position="64"/>
        <end position="85"/>
    </location>
</feature>
<name>A0AAD7BHS5_9AGAR</name>
<proteinExistence type="predicted"/>
<dbReference type="Proteomes" id="UP001221142">
    <property type="component" value="Unassembled WGS sequence"/>
</dbReference>
<accession>A0AAD7BHS5</accession>
<protein>
    <submittedName>
        <fullName evidence="3">Uncharacterized protein</fullName>
    </submittedName>
</protein>
<organism evidence="3 4">
    <name type="scientific">Roridomyces roridus</name>
    <dbReference type="NCBI Taxonomy" id="1738132"/>
    <lineage>
        <taxon>Eukaryota</taxon>
        <taxon>Fungi</taxon>
        <taxon>Dikarya</taxon>
        <taxon>Basidiomycota</taxon>
        <taxon>Agaricomycotina</taxon>
        <taxon>Agaricomycetes</taxon>
        <taxon>Agaricomycetidae</taxon>
        <taxon>Agaricales</taxon>
        <taxon>Marasmiineae</taxon>
        <taxon>Mycenaceae</taxon>
        <taxon>Roridomyces</taxon>
    </lineage>
</organism>
<evidence type="ECO:0000313" key="3">
    <source>
        <dbReference type="EMBL" id="KAJ7621397.1"/>
    </source>
</evidence>
<gene>
    <name evidence="3" type="ORF">FB45DRAFT_140540</name>
</gene>
<dbReference type="EMBL" id="JARKIF010000016">
    <property type="protein sequence ID" value="KAJ7621397.1"/>
    <property type="molecule type" value="Genomic_DNA"/>
</dbReference>
<comment type="caution">
    <text evidence="3">The sequence shown here is derived from an EMBL/GenBank/DDBJ whole genome shotgun (WGS) entry which is preliminary data.</text>
</comment>
<feature type="coiled-coil region" evidence="1">
    <location>
        <begin position="302"/>
        <end position="421"/>
    </location>
</feature>
<feature type="coiled-coil region" evidence="1">
    <location>
        <begin position="472"/>
        <end position="527"/>
    </location>
</feature>